<evidence type="ECO:0000256" key="9">
    <source>
        <dbReference type="ARBA" id="ARBA00023134"/>
    </source>
</evidence>
<dbReference type="PROSITE" id="PS50936">
    <property type="entry name" value="ENGC_GTPASE"/>
    <property type="match status" value="1"/>
</dbReference>
<feature type="domain" description="CP-type G" evidence="12">
    <location>
        <begin position="116"/>
        <end position="285"/>
    </location>
</feature>
<dbReference type="InterPro" id="IPR010914">
    <property type="entry name" value="RsgA_GTPase_dom"/>
</dbReference>
<keyword evidence="2 10" id="KW-0690">Ribosome biogenesis</keyword>
<evidence type="ECO:0000256" key="5">
    <source>
        <dbReference type="ARBA" id="ARBA00022741"/>
    </source>
</evidence>
<dbReference type="PANTHER" id="PTHR32120:SF10">
    <property type="entry name" value="SMALL RIBOSOMAL SUBUNIT BIOGENESIS GTPASE RSGA"/>
    <property type="match status" value="1"/>
</dbReference>
<comment type="subcellular location">
    <subcellularLocation>
        <location evidence="10">Cytoplasm</location>
    </subcellularLocation>
</comment>
<dbReference type="GO" id="GO:0019843">
    <property type="term" value="F:rRNA binding"/>
    <property type="evidence" value="ECO:0007669"/>
    <property type="project" value="UniProtKB-KW"/>
</dbReference>
<dbReference type="EMBL" id="BNBO01000002">
    <property type="protein sequence ID" value="GHH61191.1"/>
    <property type="molecule type" value="Genomic_DNA"/>
</dbReference>
<evidence type="ECO:0000313" key="13">
    <source>
        <dbReference type="EMBL" id="GHH61191.1"/>
    </source>
</evidence>
<gene>
    <name evidence="10 13" type="primary">rsgA</name>
    <name evidence="13" type="ORF">GCM10018781_07190</name>
</gene>
<protein>
    <recommendedName>
        <fullName evidence="10">Small ribosomal subunit biogenesis GTPase RsgA</fullName>
        <ecNumber evidence="10">3.6.1.-</ecNumber>
    </recommendedName>
</protein>
<evidence type="ECO:0000256" key="8">
    <source>
        <dbReference type="ARBA" id="ARBA00022884"/>
    </source>
</evidence>
<comment type="function">
    <text evidence="10">One of several proteins that assist in the late maturation steps of the functional core of the 30S ribosomal subunit. Helps release RbfA from mature subunits. May play a role in the assembly of ribosomal proteins into the subunit. Circularly permuted GTPase that catalyzes slow GTP hydrolysis, GTPase activity is stimulated by the 30S ribosomal subunit.</text>
</comment>
<dbReference type="HAMAP" id="MF_01820">
    <property type="entry name" value="GTPase_RsgA"/>
    <property type="match status" value="1"/>
</dbReference>
<dbReference type="InterPro" id="IPR004881">
    <property type="entry name" value="Ribosome_biogen_GTPase_RsgA"/>
</dbReference>
<dbReference type="Gene3D" id="1.10.40.50">
    <property type="entry name" value="Probable gtpase engc, domain 3"/>
    <property type="match status" value="1"/>
</dbReference>
<keyword evidence="7 10" id="KW-0862">Zinc</keyword>
<evidence type="ECO:0000256" key="3">
    <source>
        <dbReference type="ARBA" id="ARBA00022723"/>
    </source>
</evidence>
<dbReference type="CDD" id="cd01854">
    <property type="entry name" value="YjeQ_EngC"/>
    <property type="match status" value="1"/>
</dbReference>
<comment type="subunit">
    <text evidence="10">Monomer. Associates with 30S ribosomal subunit, binds 16S rRNA.</text>
</comment>
<feature type="binding site" evidence="10">
    <location>
        <begin position="227"/>
        <end position="235"/>
    </location>
    <ligand>
        <name>GTP</name>
        <dbReference type="ChEBI" id="CHEBI:37565"/>
    </ligand>
</feature>
<dbReference type="Gene3D" id="3.40.50.300">
    <property type="entry name" value="P-loop containing nucleotide triphosphate hydrolases"/>
    <property type="match status" value="1"/>
</dbReference>
<dbReference type="GO" id="GO:0005737">
    <property type="term" value="C:cytoplasm"/>
    <property type="evidence" value="ECO:0007669"/>
    <property type="project" value="UniProtKB-SubCell"/>
</dbReference>
<dbReference type="GO" id="GO:0042274">
    <property type="term" value="P:ribosomal small subunit biogenesis"/>
    <property type="evidence" value="ECO:0007669"/>
    <property type="project" value="UniProtKB-UniRule"/>
</dbReference>
<feature type="binding site" evidence="10">
    <location>
        <begin position="177"/>
        <end position="180"/>
    </location>
    <ligand>
        <name>GTP</name>
        <dbReference type="ChEBI" id="CHEBI:37565"/>
    </ligand>
</feature>
<dbReference type="RefSeq" id="WP_229927133.1">
    <property type="nucleotide sequence ID" value="NZ_BNBO01000002.1"/>
</dbReference>
<feature type="domain" description="EngC GTPase" evidence="11">
    <location>
        <begin position="125"/>
        <end position="283"/>
    </location>
</feature>
<dbReference type="GO" id="GO:0046872">
    <property type="term" value="F:metal ion binding"/>
    <property type="evidence" value="ECO:0007669"/>
    <property type="project" value="UniProtKB-KW"/>
</dbReference>
<keyword evidence="6 10" id="KW-0378">Hydrolase</keyword>
<organism evidence="13 14">
    <name type="scientific">Kitasatospora indigofera</name>
    <dbReference type="NCBI Taxonomy" id="67307"/>
    <lineage>
        <taxon>Bacteria</taxon>
        <taxon>Bacillati</taxon>
        <taxon>Actinomycetota</taxon>
        <taxon>Actinomycetes</taxon>
        <taxon>Kitasatosporales</taxon>
        <taxon>Streptomycetaceae</taxon>
        <taxon>Kitasatospora</taxon>
    </lineage>
</organism>
<keyword evidence="1 10" id="KW-0963">Cytoplasm</keyword>
<keyword evidence="14" id="KW-1185">Reference proteome</keyword>
<evidence type="ECO:0000256" key="6">
    <source>
        <dbReference type="ARBA" id="ARBA00022801"/>
    </source>
</evidence>
<keyword evidence="4 10" id="KW-0699">rRNA-binding</keyword>
<dbReference type="NCBIfam" id="TIGR00157">
    <property type="entry name" value="ribosome small subunit-dependent GTPase A"/>
    <property type="match status" value="1"/>
</dbReference>
<reference evidence="13" key="1">
    <citation type="journal article" date="2014" name="Int. J. Syst. Evol. Microbiol.">
        <title>Complete genome sequence of Corynebacterium casei LMG S-19264T (=DSM 44701T), isolated from a smear-ripened cheese.</title>
        <authorList>
            <consortium name="US DOE Joint Genome Institute (JGI-PGF)"/>
            <person name="Walter F."/>
            <person name="Albersmeier A."/>
            <person name="Kalinowski J."/>
            <person name="Ruckert C."/>
        </authorList>
    </citation>
    <scope>NUCLEOTIDE SEQUENCE</scope>
    <source>
        <strain evidence="13">JCM 4646</strain>
    </source>
</reference>
<evidence type="ECO:0000259" key="11">
    <source>
        <dbReference type="PROSITE" id="PS50936"/>
    </source>
</evidence>
<proteinExistence type="inferred from homology"/>
<dbReference type="InterPro" id="IPR027417">
    <property type="entry name" value="P-loop_NTPase"/>
</dbReference>
<dbReference type="GO" id="GO:0005525">
    <property type="term" value="F:GTP binding"/>
    <property type="evidence" value="ECO:0007669"/>
    <property type="project" value="UniProtKB-UniRule"/>
</dbReference>
<comment type="similarity">
    <text evidence="10">Belongs to the TRAFAC class YlqF/YawG GTPase family. RsgA subfamily.</text>
</comment>
<comment type="caution">
    <text evidence="13">The sequence shown here is derived from an EMBL/GenBank/DDBJ whole genome shotgun (WGS) entry which is preliminary data.</text>
</comment>
<evidence type="ECO:0000256" key="2">
    <source>
        <dbReference type="ARBA" id="ARBA00022517"/>
    </source>
</evidence>
<keyword evidence="5 10" id="KW-0547">Nucleotide-binding</keyword>
<dbReference type="EC" id="3.6.1.-" evidence="10"/>
<feature type="binding site" evidence="10">
    <location>
        <position position="314"/>
    </location>
    <ligand>
        <name>Zn(2+)</name>
        <dbReference type="ChEBI" id="CHEBI:29105"/>
    </ligand>
</feature>
<comment type="cofactor">
    <cofactor evidence="10">
        <name>Zn(2+)</name>
        <dbReference type="ChEBI" id="CHEBI:29105"/>
    </cofactor>
    <text evidence="10">Binds 1 zinc ion per subunit.</text>
</comment>
<dbReference type="GO" id="GO:0003924">
    <property type="term" value="F:GTPase activity"/>
    <property type="evidence" value="ECO:0007669"/>
    <property type="project" value="UniProtKB-UniRule"/>
</dbReference>
<evidence type="ECO:0000256" key="7">
    <source>
        <dbReference type="ARBA" id="ARBA00022833"/>
    </source>
</evidence>
<keyword evidence="9 10" id="KW-0342">GTP-binding</keyword>
<accession>A0A919FD09</accession>
<evidence type="ECO:0000256" key="10">
    <source>
        <dbReference type="HAMAP-Rule" id="MF_01820"/>
    </source>
</evidence>
<reference evidence="13" key="2">
    <citation type="submission" date="2020-09" db="EMBL/GenBank/DDBJ databases">
        <authorList>
            <person name="Sun Q."/>
            <person name="Ohkuma M."/>
        </authorList>
    </citation>
    <scope>NUCLEOTIDE SEQUENCE</scope>
    <source>
        <strain evidence="13">JCM 4646</strain>
    </source>
</reference>
<dbReference type="Pfam" id="PF03193">
    <property type="entry name" value="RsgA_GTPase"/>
    <property type="match status" value="1"/>
</dbReference>
<keyword evidence="8 10" id="KW-0694">RNA-binding</keyword>
<feature type="binding site" evidence="10">
    <location>
        <position position="312"/>
    </location>
    <ligand>
        <name>Zn(2+)</name>
        <dbReference type="ChEBI" id="CHEBI:29105"/>
    </ligand>
</feature>
<feature type="binding site" evidence="10">
    <location>
        <position position="320"/>
    </location>
    <ligand>
        <name>Zn(2+)</name>
        <dbReference type="ChEBI" id="CHEBI:29105"/>
    </ligand>
</feature>
<evidence type="ECO:0000256" key="4">
    <source>
        <dbReference type="ARBA" id="ARBA00022730"/>
    </source>
</evidence>
<name>A0A919FD09_9ACTN</name>
<feature type="binding site" evidence="10">
    <location>
        <position position="307"/>
    </location>
    <ligand>
        <name>Zn(2+)</name>
        <dbReference type="ChEBI" id="CHEBI:29105"/>
    </ligand>
</feature>
<dbReference type="GeneID" id="95351243"/>
<dbReference type="PANTHER" id="PTHR32120">
    <property type="entry name" value="SMALL RIBOSOMAL SUBUNIT BIOGENESIS GTPASE RSGA"/>
    <property type="match status" value="1"/>
</dbReference>
<dbReference type="Proteomes" id="UP000617734">
    <property type="component" value="Unassembled WGS sequence"/>
</dbReference>
<dbReference type="SUPFAM" id="SSF52540">
    <property type="entry name" value="P-loop containing nucleoside triphosphate hydrolases"/>
    <property type="match status" value="1"/>
</dbReference>
<evidence type="ECO:0000256" key="1">
    <source>
        <dbReference type="ARBA" id="ARBA00022490"/>
    </source>
</evidence>
<evidence type="ECO:0000313" key="14">
    <source>
        <dbReference type="Proteomes" id="UP000617734"/>
    </source>
</evidence>
<dbReference type="AlphaFoldDB" id="A0A919FD09"/>
<sequence length="381" mass="40640">MSSFSTFPTFSTSDAHPLSGYGWDEAWARSFSLHTAVGLLAGRVVRVDRGLCSVVVADGDAVRVLRADMADVSTPDPMRYVCTGDWVAVDEIPGGRPAVRALMPRRTALVRSTNSKRSEAQVLATNVDQIAICVSLASEVDLGRIERFLALAASSGEGEALLGGARRAPAEPLVVLTKADLVSDAEHIRADVEGIAPGVTVLVVSAETGEGMDVLRACTPGSTALIGQSGAGKSTLTNMLAEAEVMTVQQTRSVDEKGRHTTTARELVPMAHGGVLIDTPGLREVGLFGGEGLAQAFSEVGELAEECRFHDCGHHTEPGCAVRAALEDGSLSQRRWESYLKLQRENAWIASRTDARLAAERLKKWKSITMSHRNSGLPVKR</sequence>
<dbReference type="InterPro" id="IPR030378">
    <property type="entry name" value="G_CP_dom"/>
</dbReference>
<keyword evidence="3 10" id="KW-0479">Metal-binding</keyword>
<dbReference type="PROSITE" id="PS51721">
    <property type="entry name" value="G_CP"/>
    <property type="match status" value="1"/>
</dbReference>
<evidence type="ECO:0000259" key="12">
    <source>
        <dbReference type="PROSITE" id="PS51721"/>
    </source>
</evidence>